<dbReference type="InterPro" id="IPR020806">
    <property type="entry name" value="PKS_PP-bd"/>
</dbReference>
<dbReference type="SUPFAM" id="SSF56801">
    <property type="entry name" value="Acetyl-CoA synthetase-like"/>
    <property type="match status" value="1"/>
</dbReference>
<dbReference type="Gene3D" id="3.30.559.30">
    <property type="entry name" value="Nonribosomal peptide synthetase, condensation domain"/>
    <property type="match status" value="1"/>
</dbReference>
<dbReference type="InterPro" id="IPR009081">
    <property type="entry name" value="PP-bd_ACP"/>
</dbReference>
<evidence type="ECO:0000313" key="5">
    <source>
        <dbReference type="EMBL" id="QBC43481.1"/>
    </source>
</evidence>
<evidence type="ECO:0000256" key="1">
    <source>
        <dbReference type="ARBA" id="ARBA00001957"/>
    </source>
</evidence>
<dbReference type="Pfam" id="PF00668">
    <property type="entry name" value="Condensation"/>
    <property type="match status" value="1"/>
</dbReference>
<dbReference type="Pfam" id="PF13193">
    <property type="entry name" value="AMP-binding_C"/>
    <property type="match status" value="1"/>
</dbReference>
<dbReference type="KEGG" id="ifl:C1H71_07970"/>
<dbReference type="SUPFAM" id="SSF47336">
    <property type="entry name" value="ACP-like"/>
    <property type="match status" value="1"/>
</dbReference>
<dbReference type="NCBIfam" id="TIGR01733">
    <property type="entry name" value="AA-adenyl-dom"/>
    <property type="match status" value="1"/>
</dbReference>
<dbReference type="GO" id="GO:0043041">
    <property type="term" value="P:amino acid activation for nonribosomal peptide biosynthetic process"/>
    <property type="evidence" value="ECO:0007669"/>
    <property type="project" value="TreeGrafter"/>
</dbReference>
<dbReference type="PROSITE" id="PS00012">
    <property type="entry name" value="PHOSPHOPANTETHEINE"/>
    <property type="match status" value="1"/>
</dbReference>
<dbReference type="PROSITE" id="PS50075">
    <property type="entry name" value="CARRIER"/>
    <property type="match status" value="1"/>
</dbReference>
<keyword evidence="2" id="KW-0596">Phosphopantetheine</keyword>
<dbReference type="SUPFAM" id="SSF53474">
    <property type="entry name" value="alpha/beta-Hydrolases"/>
    <property type="match status" value="1"/>
</dbReference>
<dbReference type="InterPro" id="IPR001031">
    <property type="entry name" value="Thioesterase"/>
</dbReference>
<dbReference type="InterPro" id="IPR000873">
    <property type="entry name" value="AMP-dep_synth/lig_dom"/>
</dbReference>
<evidence type="ECO:0000259" key="4">
    <source>
        <dbReference type="PROSITE" id="PS50075"/>
    </source>
</evidence>
<dbReference type="InterPro" id="IPR042099">
    <property type="entry name" value="ANL_N_sf"/>
</dbReference>
<dbReference type="InterPro" id="IPR036736">
    <property type="entry name" value="ACP-like_sf"/>
</dbReference>
<feature type="domain" description="Carrier" evidence="4">
    <location>
        <begin position="954"/>
        <end position="1029"/>
    </location>
</feature>
<sequence>MNQISPRLPLSAAQYGIWMGQQMVPDSPAYLTAEAIELNGELDVSAFSQSVIEVLNNAKSLHMRFQLEGEQLWQLPQMPSEAPLQVYDLRDQPNPQAAAQQWMQRSLATLCNPTCDPLYQTALLQTADQQHLWYLQVHHIALDGFGYSLLVQAVAARYSARIQNQPLPALADWSLDKIILAEQNYQKADKFQTSKQFWLQHLAHAPSASTLAAAQEFSDEVIRHSQLLSPAQIGVFELAAGQCGQDWGSWMLAAIGCWLAKQSGQRQLTFGLPVMNRLGTPALGVPCMAMNIVPFSISIDPDQDMQTLSKQVADSMRAIRPHLAYRYGWIRQDLGLMDVQKHLFNQAVNLMPFDRHAPFAGLTSLIHPISAGPVKDLNISVSVLNAQWRLSLEANPNAYPAAKLAQLHEDLQQWLFSLAAHPAQSGMASLLQDLPPLSVLHGPVLEQAASPVMQRIMDQAISRPQAIALEHEGVQISYQQLLAKVQTLAARLQLEGLQAEERVVILLPRSPQAIIAILATLWAGACYVPLDPQGPSSRLTMVLDDAKPRLILSLQCWADKVGKHAVLYLDLPSDSPVNLPPPCLMQAEQPAYLLYTSGSTGKPNGVLLGHGALAHFVASAGQLYQISANERILQFAPLHFDASIEEIFLALCYGATLVLRNEAMLDSMATFVSNIEQLQISVLDLPTAFWHELAHALTAPMAAQLAGLRLTIIGGEAAQPERAGRWQALLTESVLLNSYGPTEASIIATSAVLSGQAAVWDGSDRLPIGLPRAGVTVVIVDESLYPVAAGQPGELLICGDALALGYSNQQALSASRFIQLNSLLGQLRAYRTGDRACLQNGQLYFLGRLDHELKISGLRIDPADIENAILSHPAIREVAVVGVERGGLAAYLVATVTHDGLQAELHSQLVDILPMAAIPDHWFFVDHLPRNVNGKIDRKQLACLLSERAAPLMPEASLLEQKIMQVWYQVLGVMPANIHSNFFELGGKSLQAIQVAGQLGRELQRDITVSALFNHNTVHALAKALNAPAAHRPPAAAEDHAFSPLLTIQRGSLPALFCLHPAEGLSWCYLGLARYLPDSAIYGLQATGIETSLPSSFDAMVSEYVQRVRQQQATGPYRLLGWSLGGGLAQAMAVQLQAAGEQVELLALMDSYPVAAWQQRPLPTMHDALVTVLSVNGEVDADSQGLSLSQEAIYQRLLRPGSPLATLGRSALERLAESALHGMQLFRRSQTSSYRGDLLLFHAGQNPDDAPQPASWHPYVQGQFDCVDIDCNHFGMSDPAPIAVIGRELAKRLQSSISNKE</sequence>
<protein>
    <submittedName>
        <fullName evidence="5">Non-ribosomal peptide synthetase</fullName>
    </submittedName>
</protein>
<gene>
    <name evidence="5" type="ORF">C1H71_07970</name>
</gene>
<evidence type="ECO:0000256" key="3">
    <source>
        <dbReference type="ARBA" id="ARBA00022553"/>
    </source>
</evidence>
<dbReference type="EMBL" id="CP025781">
    <property type="protein sequence ID" value="QBC43481.1"/>
    <property type="molecule type" value="Genomic_DNA"/>
</dbReference>
<dbReference type="InterPro" id="IPR020802">
    <property type="entry name" value="TesA-like"/>
</dbReference>
<organism evidence="5 6">
    <name type="scientific">Iodobacter fluviatilis</name>
    <dbReference type="NCBI Taxonomy" id="537"/>
    <lineage>
        <taxon>Bacteria</taxon>
        <taxon>Pseudomonadati</taxon>
        <taxon>Pseudomonadota</taxon>
        <taxon>Betaproteobacteria</taxon>
        <taxon>Neisseriales</taxon>
        <taxon>Chitinibacteraceae</taxon>
        <taxon>Iodobacter</taxon>
    </lineage>
</organism>
<keyword evidence="3" id="KW-0597">Phosphoprotein</keyword>
<evidence type="ECO:0000313" key="6">
    <source>
        <dbReference type="Proteomes" id="UP000515917"/>
    </source>
</evidence>
<comment type="cofactor">
    <cofactor evidence="1">
        <name>pantetheine 4'-phosphate</name>
        <dbReference type="ChEBI" id="CHEBI:47942"/>
    </cofactor>
</comment>
<dbReference type="Gene3D" id="3.40.50.12780">
    <property type="entry name" value="N-terminal domain of ligase-like"/>
    <property type="match status" value="1"/>
</dbReference>
<reference evidence="5 6" key="1">
    <citation type="submission" date="2018-01" db="EMBL/GenBank/DDBJ databases">
        <title>Genome sequence of Iodobacter sp. strain PCH194 isolated from Indian Trans-Himalaya.</title>
        <authorList>
            <person name="Kumar V."/>
            <person name="Thakur V."/>
            <person name="Kumar S."/>
            <person name="Singh D."/>
        </authorList>
    </citation>
    <scope>NUCLEOTIDE SEQUENCE [LARGE SCALE GENOMIC DNA]</scope>
    <source>
        <strain evidence="5 6">PCH194</strain>
    </source>
</reference>
<dbReference type="InterPro" id="IPR029058">
    <property type="entry name" value="AB_hydrolase_fold"/>
</dbReference>
<dbReference type="SMART" id="SM00823">
    <property type="entry name" value="PKS_PP"/>
    <property type="match status" value="1"/>
</dbReference>
<keyword evidence="6" id="KW-1185">Reference proteome</keyword>
<proteinExistence type="predicted"/>
<dbReference type="Gene3D" id="3.30.559.10">
    <property type="entry name" value="Chloramphenicol acetyltransferase-like domain"/>
    <property type="match status" value="1"/>
</dbReference>
<dbReference type="RefSeq" id="WP_130106061.1">
    <property type="nucleotide sequence ID" value="NZ_CP025781.1"/>
</dbReference>
<dbReference type="InterPro" id="IPR001242">
    <property type="entry name" value="Condensation_dom"/>
</dbReference>
<dbReference type="GO" id="GO:0031177">
    <property type="term" value="F:phosphopantetheine binding"/>
    <property type="evidence" value="ECO:0007669"/>
    <property type="project" value="InterPro"/>
</dbReference>
<dbReference type="InterPro" id="IPR045851">
    <property type="entry name" value="AMP-bd_C_sf"/>
</dbReference>
<dbReference type="CDD" id="cd05930">
    <property type="entry name" value="A_NRPS"/>
    <property type="match status" value="1"/>
</dbReference>
<dbReference type="Gene3D" id="3.40.50.1820">
    <property type="entry name" value="alpha/beta hydrolase"/>
    <property type="match status" value="1"/>
</dbReference>
<dbReference type="InterPro" id="IPR025110">
    <property type="entry name" value="AMP-bd_C"/>
</dbReference>
<dbReference type="SMART" id="SM00824">
    <property type="entry name" value="PKS_TE"/>
    <property type="match status" value="1"/>
</dbReference>
<dbReference type="GO" id="GO:0009366">
    <property type="term" value="C:enterobactin synthetase complex"/>
    <property type="evidence" value="ECO:0007669"/>
    <property type="project" value="TreeGrafter"/>
</dbReference>
<dbReference type="Pfam" id="PF00501">
    <property type="entry name" value="AMP-binding"/>
    <property type="match status" value="1"/>
</dbReference>
<dbReference type="Gene3D" id="3.30.300.30">
    <property type="match status" value="1"/>
</dbReference>
<dbReference type="GO" id="GO:0009239">
    <property type="term" value="P:enterobactin biosynthetic process"/>
    <property type="evidence" value="ECO:0007669"/>
    <property type="project" value="TreeGrafter"/>
</dbReference>
<name>A0A7G3G836_9NEIS</name>
<dbReference type="InterPro" id="IPR023213">
    <property type="entry name" value="CAT-like_dom_sf"/>
</dbReference>
<dbReference type="PANTHER" id="PTHR45527:SF1">
    <property type="entry name" value="FATTY ACID SYNTHASE"/>
    <property type="match status" value="1"/>
</dbReference>
<dbReference type="PANTHER" id="PTHR45527">
    <property type="entry name" value="NONRIBOSOMAL PEPTIDE SYNTHETASE"/>
    <property type="match status" value="1"/>
</dbReference>
<dbReference type="Proteomes" id="UP000515917">
    <property type="component" value="Chromosome"/>
</dbReference>
<dbReference type="SUPFAM" id="SSF52777">
    <property type="entry name" value="CoA-dependent acyltransferases"/>
    <property type="match status" value="2"/>
</dbReference>
<dbReference type="GO" id="GO:0005829">
    <property type="term" value="C:cytosol"/>
    <property type="evidence" value="ECO:0007669"/>
    <property type="project" value="TreeGrafter"/>
</dbReference>
<accession>A0A7G3G836</accession>
<evidence type="ECO:0000256" key="2">
    <source>
        <dbReference type="ARBA" id="ARBA00022450"/>
    </source>
</evidence>
<dbReference type="InterPro" id="IPR010071">
    <property type="entry name" value="AA_adenyl_dom"/>
</dbReference>
<dbReference type="GO" id="GO:0047527">
    <property type="term" value="F:2,3-dihydroxybenzoate-serine ligase activity"/>
    <property type="evidence" value="ECO:0007669"/>
    <property type="project" value="TreeGrafter"/>
</dbReference>
<dbReference type="Pfam" id="PF00975">
    <property type="entry name" value="Thioesterase"/>
    <property type="match status" value="1"/>
</dbReference>
<dbReference type="Pfam" id="PF00550">
    <property type="entry name" value="PP-binding"/>
    <property type="match status" value="1"/>
</dbReference>
<dbReference type="InterPro" id="IPR006162">
    <property type="entry name" value="Ppantetheine_attach_site"/>
</dbReference>